<evidence type="ECO:0000313" key="1">
    <source>
        <dbReference type="EMBL" id="KEO91613.1"/>
    </source>
</evidence>
<dbReference type="STRING" id="1044.EH31_02780"/>
<sequence length="78" mass="8734">MLFLIGIHPDRPGDVELVRHAALYASMEDCEADGAKLAAQRTETQSESSGVQYTARCIVFPDREEYSELLKRTHPALK</sequence>
<comment type="caution">
    <text evidence="1">The sequence shown here is derived from an EMBL/GenBank/DDBJ whole genome shotgun (WGS) entry which is preliminary data.</text>
</comment>
<evidence type="ECO:0000313" key="2">
    <source>
        <dbReference type="Proteomes" id="UP000027647"/>
    </source>
</evidence>
<keyword evidence="2" id="KW-1185">Reference proteome</keyword>
<proteinExistence type="predicted"/>
<gene>
    <name evidence="1" type="ORF">EH31_02780</name>
</gene>
<dbReference type="Proteomes" id="UP000027647">
    <property type="component" value="Unassembled WGS sequence"/>
</dbReference>
<protein>
    <submittedName>
        <fullName evidence="1">Uncharacterized protein</fullName>
    </submittedName>
</protein>
<organism evidence="1 2">
    <name type="scientific">Erythrobacter longus</name>
    <dbReference type="NCBI Taxonomy" id="1044"/>
    <lineage>
        <taxon>Bacteria</taxon>
        <taxon>Pseudomonadati</taxon>
        <taxon>Pseudomonadota</taxon>
        <taxon>Alphaproteobacteria</taxon>
        <taxon>Sphingomonadales</taxon>
        <taxon>Erythrobacteraceae</taxon>
        <taxon>Erythrobacter/Porphyrobacter group</taxon>
        <taxon>Erythrobacter</taxon>
    </lineage>
</organism>
<accession>A0A074MIG3</accession>
<reference evidence="1 2" key="1">
    <citation type="submission" date="2014-04" db="EMBL/GenBank/DDBJ databases">
        <title>A comprehensive comparison of genomes of Erythrobacter spp. strains.</title>
        <authorList>
            <person name="Zheng Q."/>
        </authorList>
    </citation>
    <scope>NUCLEOTIDE SEQUENCE [LARGE SCALE GENOMIC DNA]</scope>
    <source>
        <strain evidence="1 2">DSM 6997</strain>
    </source>
</reference>
<dbReference type="EMBL" id="JMIW01000001">
    <property type="protein sequence ID" value="KEO91613.1"/>
    <property type="molecule type" value="Genomic_DNA"/>
</dbReference>
<dbReference type="AlphaFoldDB" id="A0A074MIG3"/>
<name>A0A074MIG3_ERYLO</name>